<keyword evidence="1" id="KW-0547">Nucleotide-binding</keyword>
<dbReference type="Gene3D" id="3.40.50.300">
    <property type="entry name" value="P-loop containing nucleotide triphosphate hydrolases"/>
    <property type="match status" value="1"/>
</dbReference>
<dbReference type="GO" id="GO:0005524">
    <property type="term" value="F:ATP binding"/>
    <property type="evidence" value="ECO:0007669"/>
    <property type="project" value="UniProtKB-KW"/>
</dbReference>
<dbReference type="EMBL" id="MGEH01000004">
    <property type="protein sequence ID" value="OGL79661.1"/>
    <property type="molecule type" value="Genomic_DNA"/>
</dbReference>
<dbReference type="PANTHER" id="PTHR48103:SF2">
    <property type="entry name" value="MIDASIN"/>
    <property type="match status" value="1"/>
</dbReference>
<dbReference type="Proteomes" id="UP000176603">
    <property type="component" value="Unassembled WGS sequence"/>
</dbReference>
<dbReference type="GO" id="GO:0000027">
    <property type="term" value="P:ribosomal large subunit assembly"/>
    <property type="evidence" value="ECO:0007669"/>
    <property type="project" value="TreeGrafter"/>
</dbReference>
<protein>
    <recommendedName>
        <fullName evidence="4">ATPase dynein-related AAA domain-containing protein</fullName>
    </recommendedName>
</protein>
<accession>A0A1F7UMZ3</accession>
<gene>
    <name evidence="5" type="ORF">A3E39_00895</name>
</gene>
<dbReference type="InterPro" id="IPR011704">
    <property type="entry name" value="ATPase_dyneun-rel_AAA"/>
</dbReference>
<evidence type="ECO:0000256" key="2">
    <source>
        <dbReference type="ARBA" id="ARBA00022840"/>
    </source>
</evidence>
<evidence type="ECO:0000256" key="1">
    <source>
        <dbReference type="ARBA" id="ARBA00022741"/>
    </source>
</evidence>
<evidence type="ECO:0000313" key="6">
    <source>
        <dbReference type="Proteomes" id="UP000176603"/>
    </source>
</evidence>
<name>A0A1F7UMZ3_9BACT</name>
<dbReference type="Pfam" id="PF07728">
    <property type="entry name" value="AAA_5"/>
    <property type="match status" value="1"/>
</dbReference>
<dbReference type="InterPro" id="IPR027417">
    <property type="entry name" value="P-loop_NTPase"/>
</dbReference>
<comment type="caution">
    <text evidence="5">The sequence shown here is derived from an EMBL/GenBank/DDBJ whole genome shotgun (WGS) entry which is preliminary data.</text>
</comment>
<dbReference type="SUPFAM" id="SSF52540">
    <property type="entry name" value="P-loop containing nucleoside triphosphate hydrolases"/>
    <property type="match status" value="1"/>
</dbReference>
<evidence type="ECO:0000313" key="5">
    <source>
        <dbReference type="EMBL" id="OGL79661.1"/>
    </source>
</evidence>
<dbReference type="STRING" id="1802399.A3E39_00895"/>
<organism evidence="5 6">
    <name type="scientific">Candidatus Uhrbacteria bacterium RIFCSPHIGHO2_12_FULL_60_25</name>
    <dbReference type="NCBI Taxonomy" id="1802399"/>
    <lineage>
        <taxon>Bacteria</taxon>
        <taxon>Candidatus Uhriibacteriota</taxon>
    </lineage>
</organism>
<evidence type="ECO:0000259" key="4">
    <source>
        <dbReference type="Pfam" id="PF07728"/>
    </source>
</evidence>
<proteinExistence type="predicted"/>
<dbReference type="GO" id="GO:0030687">
    <property type="term" value="C:preribosome, large subunit precursor"/>
    <property type="evidence" value="ECO:0007669"/>
    <property type="project" value="TreeGrafter"/>
</dbReference>
<keyword evidence="2" id="KW-0067">ATP-binding</keyword>
<keyword evidence="3" id="KW-0175">Coiled coil</keyword>
<dbReference type="GO" id="GO:0016887">
    <property type="term" value="F:ATP hydrolysis activity"/>
    <property type="evidence" value="ECO:0007669"/>
    <property type="project" value="InterPro"/>
</dbReference>
<reference evidence="5 6" key="1">
    <citation type="journal article" date="2016" name="Nat. Commun.">
        <title>Thousands of microbial genomes shed light on interconnected biogeochemical processes in an aquifer system.</title>
        <authorList>
            <person name="Anantharaman K."/>
            <person name="Brown C.T."/>
            <person name="Hug L.A."/>
            <person name="Sharon I."/>
            <person name="Castelle C.J."/>
            <person name="Probst A.J."/>
            <person name="Thomas B.C."/>
            <person name="Singh A."/>
            <person name="Wilkins M.J."/>
            <person name="Karaoz U."/>
            <person name="Brodie E.L."/>
            <person name="Williams K.H."/>
            <person name="Hubbard S.S."/>
            <person name="Banfield J.F."/>
        </authorList>
    </citation>
    <scope>NUCLEOTIDE SEQUENCE [LARGE SCALE GENOMIC DNA]</scope>
</reference>
<evidence type="ECO:0000256" key="3">
    <source>
        <dbReference type="SAM" id="Coils"/>
    </source>
</evidence>
<dbReference type="AlphaFoldDB" id="A0A1F7UMZ3"/>
<sequence length="852" mass="96719">MPRPPGLRMEAPKSPEQEGIINNVRFVPIKKKDGTLIGWRSSRANMKSLELAPDSPITPVENVKYQVQAVSDTEPGDPMKGKLVVTIVKRQGRLLTADEWKEVEETVQKAEVPMRKSKAASREIYKLTGVPRKARSEPETRTEILQNMENVADQIIFQTAEDRENELELEAESILGDPLSAERVLKGFRLKNLAKALREHRIVQRTIAEHRKEEVHILASIKDAPTATQLEVLNEIRSKIAVQKDEIEKMTGANPEAFYGIHLSALKEYRHQLTRGRIVETPYVREKADDVVTHILAGKPVLIYGHLGSGKTELAMHVAKKYLGKEALVICGSKHTSLAELYGHQILAIDKIDKKDLDSFINDVERKYDTWVADHKNATDQEKHLAHDRILQTYLTHAKGGTVSDFFLGPIYKAMDEGRPIIIDEVNAIPHEVLISLNHILTRRPGETVDVQQDSGRKITIKPGFGILMTGNLNQGDDRYVDRQDMDPALLSRLYKLEYDYLPQKTVGTVTEADPKDELFTLLVSRLMDKNGDITVPDGSLSQLWKLAKVARVTQDLFAGHEVQDAMFKQGRDRPLAYFLKQSVLSIRSLDNIITQWQREGYRYELDEYIWKEFISQSTDVTERAFLYQLFHDRFGFFSGDKWDQNPDYGSGGRVTAFRITSPKLSAAKIETTGPRTTVETIFGHGPERTSWPSFDVAEEVEETTTPAETPETGTHEEQESVNELLARNAKTNETIRALQQYILNNQFLPIHAVNDWFHDEIERRMQAAFPNISPQEAEERLKRANIRIEDRESEQVAVSQSTDRVLFKKRIVDGQIVGFEDEIALMVRNVFAGSRSKSTLKNLDKIGLFGL</sequence>
<dbReference type="PANTHER" id="PTHR48103">
    <property type="entry name" value="MIDASIN-RELATED"/>
    <property type="match status" value="1"/>
</dbReference>
<feature type="domain" description="ATPase dynein-related AAA" evidence="4">
    <location>
        <begin position="403"/>
        <end position="494"/>
    </location>
</feature>
<feature type="coiled-coil region" evidence="3">
    <location>
        <begin position="193"/>
        <end position="253"/>
    </location>
</feature>